<dbReference type="InterPro" id="IPR050222">
    <property type="entry name" value="MATE_MdtK"/>
</dbReference>
<reference evidence="11 12" key="2">
    <citation type="journal article" date="2016" name="Environ. Microbiol. Rep.">
        <title>Metagenomic evidence for the presence of phototrophic Gemmatimonadetes bacteria in diverse environments.</title>
        <authorList>
            <person name="Zeng Y."/>
            <person name="Baumbach J."/>
            <person name="Barbosa E.G."/>
            <person name="Azevedo V."/>
            <person name="Zhang C."/>
            <person name="Koblizek M."/>
        </authorList>
    </citation>
    <scope>NUCLEOTIDE SEQUENCE [LARGE SCALE GENOMIC DNA]</scope>
    <source>
        <strain evidence="11 12">AP64</strain>
    </source>
</reference>
<feature type="transmembrane region" description="Helical" evidence="10">
    <location>
        <begin position="108"/>
        <end position="130"/>
    </location>
</feature>
<gene>
    <name evidence="11" type="ORF">GEMMAAP_12340</name>
</gene>
<dbReference type="AlphaFoldDB" id="A0A143BK25"/>
<feature type="transmembrane region" description="Helical" evidence="10">
    <location>
        <begin position="179"/>
        <end position="198"/>
    </location>
</feature>
<protein>
    <recommendedName>
        <fullName evidence="9">Multidrug-efflux transporter</fullName>
    </recommendedName>
</protein>
<evidence type="ECO:0000256" key="6">
    <source>
        <dbReference type="ARBA" id="ARBA00022989"/>
    </source>
</evidence>
<feature type="transmembrane region" description="Helical" evidence="10">
    <location>
        <begin position="325"/>
        <end position="346"/>
    </location>
</feature>
<evidence type="ECO:0000256" key="4">
    <source>
        <dbReference type="ARBA" id="ARBA00022475"/>
    </source>
</evidence>
<dbReference type="PANTHER" id="PTHR43298:SF2">
    <property type="entry name" value="FMN_FAD EXPORTER YEEO-RELATED"/>
    <property type="match status" value="1"/>
</dbReference>
<feature type="transmembrane region" description="Helical" evidence="10">
    <location>
        <begin position="210"/>
        <end position="229"/>
    </location>
</feature>
<dbReference type="InterPro" id="IPR048279">
    <property type="entry name" value="MdtK-like"/>
</dbReference>
<feature type="transmembrane region" description="Helical" evidence="10">
    <location>
        <begin position="292"/>
        <end position="313"/>
    </location>
</feature>
<evidence type="ECO:0000313" key="12">
    <source>
        <dbReference type="Proteomes" id="UP000076404"/>
    </source>
</evidence>
<sequence length="452" mass="47154">MNATADRAAPDAPRGELVGEPLSLTIRRVALPAVIANLLMTAFHNVDTFWIGRSLGAESLAAVTGAIFWVWLVISIGEMVSIGLDAIAARRHGERRPDDAARTVSDGFVLALLLGAAIAAATPFLLTWLFSMLGTDASVSTIGRDYLGTYFLGMPLIFGFFAVDAAFRAKGDTRTPLWILAVTTVCGLLLDPLLIRGWGPVPALGVKGAALATLVPRGLGCIAGVIILKRRGMIAWTLPRWAVLATIVRVGAPAAATGVVFSFIYVLLTRITTQFGTPALAALGLGFRMEGIVYVASVGMGAAVAAIVGQSLGAGDTARAARAGWISTAVVSVVGVCMAVASLLFAEEFAGIFSSDPAVIAEAAKYLRISAFSQLFLGAEVVLESAMAGAGWTFVPMLLSTGITALRLPIGAWAAGVWGTSGLWWTIALTAAARGVLMVALWAWGRWRGARV</sequence>
<evidence type="ECO:0000256" key="8">
    <source>
        <dbReference type="ARBA" id="ARBA00023136"/>
    </source>
</evidence>
<name>A0A143BK25_9BACT</name>
<dbReference type="NCBIfam" id="TIGR00797">
    <property type="entry name" value="matE"/>
    <property type="match status" value="1"/>
</dbReference>
<organism evidence="11 12">
    <name type="scientific">Gemmatimonas phototrophica</name>
    <dbReference type="NCBI Taxonomy" id="1379270"/>
    <lineage>
        <taxon>Bacteria</taxon>
        <taxon>Pseudomonadati</taxon>
        <taxon>Gemmatimonadota</taxon>
        <taxon>Gemmatimonadia</taxon>
        <taxon>Gemmatimonadales</taxon>
        <taxon>Gemmatimonadaceae</taxon>
        <taxon>Gemmatimonas</taxon>
    </lineage>
</organism>
<reference evidence="11 12" key="1">
    <citation type="journal article" date="2014" name="Proc. Natl. Acad. Sci. U.S.A.">
        <title>Functional type 2 photosynthetic reaction centers found in the rare bacterial phylum Gemmatimonadetes.</title>
        <authorList>
            <person name="Zeng Y."/>
            <person name="Feng F."/>
            <person name="Medova H."/>
            <person name="Dean J."/>
            <person name="Koblizek M."/>
        </authorList>
    </citation>
    <scope>NUCLEOTIDE SEQUENCE [LARGE SCALE GENOMIC DNA]</scope>
    <source>
        <strain evidence="11 12">AP64</strain>
    </source>
</reference>
<comment type="subcellular location">
    <subcellularLocation>
        <location evidence="1">Cell membrane</location>
        <topology evidence="1">Multi-pass membrane protein</topology>
    </subcellularLocation>
</comment>
<feature type="transmembrane region" description="Helical" evidence="10">
    <location>
        <begin position="29"/>
        <end position="46"/>
    </location>
</feature>
<keyword evidence="7" id="KW-0406">Ion transport</keyword>
<dbReference type="GO" id="GO:0015297">
    <property type="term" value="F:antiporter activity"/>
    <property type="evidence" value="ECO:0007669"/>
    <property type="project" value="UniProtKB-KW"/>
</dbReference>
<dbReference type="Pfam" id="PF01554">
    <property type="entry name" value="MatE"/>
    <property type="match status" value="2"/>
</dbReference>
<evidence type="ECO:0000256" key="10">
    <source>
        <dbReference type="SAM" id="Phobius"/>
    </source>
</evidence>
<evidence type="ECO:0000256" key="3">
    <source>
        <dbReference type="ARBA" id="ARBA00022449"/>
    </source>
</evidence>
<dbReference type="eggNOG" id="COG0534">
    <property type="taxonomic scope" value="Bacteria"/>
</dbReference>
<evidence type="ECO:0000256" key="7">
    <source>
        <dbReference type="ARBA" id="ARBA00023065"/>
    </source>
</evidence>
<feature type="transmembrane region" description="Helical" evidence="10">
    <location>
        <begin position="422"/>
        <end position="444"/>
    </location>
</feature>
<keyword evidence="8 10" id="KW-0472">Membrane</keyword>
<accession>A0A143BK25</accession>
<evidence type="ECO:0000256" key="2">
    <source>
        <dbReference type="ARBA" id="ARBA00022448"/>
    </source>
</evidence>
<keyword evidence="6 10" id="KW-1133">Transmembrane helix</keyword>
<evidence type="ECO:0000313" key="11">
    <source>
        <dbReference type="EMBL" id="AMW05378.1"/>
    </source>
</evidence>
<dbReference type="EMBL" id="CP011454">
    <property type="protein sequence ID" value="AMW05378.1"/>
    <property type="molecule type" value="Genomic_DNA"/>
</dbReference>
<dbReference type="PANTHER" id="PTHR43298">
    <property type="entry name" value="MULTIDRUG RESISTANCE PROTEIN NORM-RELATED"/>
    <property type="match status" value="1"/>
</dbReference>
<dbReference type="KEGG" id="gph:GEMMAAP_12340"/>
<dbReference type="InterPro" id="IPR002528">
    <property type="entry name" value="MATE_fam"/>
</dbReference>
<dbReference type="GO" id="GO:0042910">
    <property type="term" value="F:xenobiotic transmembrane transporter activity"/>
    <property type="evidence" value="ECO:0007669"/>
    <property type="project" value="InterPro"/>
</dbReference>
<keyword evidence="4" id="KW-1003">Cell membrane</keyword>
<feature type="transmembrane region" description="Helical" evidence="10">
    <location>
        <begin position="241"/>
        <end position="268"/>
    </location>
</feature>
<proteinExistence type="predicted"/>
<keyword evidence="12" id="KW-1185">Reference proteome</keyword>
<dbReference type="STRING" id="1379270.GEMMAAP_12340"/>
<dbReference type="PIRSF" id="PIRSF006603">
    <property type="entry name" value="DinF"/>
    <property type="match status" value="1"/>
</dbReference>
<dbReference type="GO" id="GO:0005886">
    <property type="term" value="C:plasma membrane"/>
    <property type="evidence" value="ECO:0007669"/>
    <property type="project" value="UniProtKB-SubCell"/>
</dbReference>
<feature type="transmembrane region" description="Helical" evidence="10">
    <location>
        <begin position="150"/>
        <end position="167"/>
    </location>
</feature>
<keyword evidence="2" id="KW-0813">Transport</keyword>
<feature type="transmembrane region" description="Helical" evidence="10">
    <location>
        <begin position="66"/>
        <end position="87"/>
    </location>
</feature>
<evidence type="ECO:0000256" key="9">
    <source>
        <dbReference type="ARBA" id="ARBA00031636"/>
    </source>
</evidence>
<keyword evidence="3" id="KW-0050">Antiport</keyword>
<dbReference type="Proteomes" id="UP000076404">
    <property type="component" value="Chromosome"/>
</dbReference>
<dbReference type="GO" id="GO:0006811">
    <property type="term" value="P:monoatomic ion transport"/>
    <property type="evidence" value="ECO:0007669"/>
    <property type="project" value="UniProtKB-KW"/>
</dbReference>
<evidence type="ECO:0000256" key="5">
    <source>
        <dbReference type="ARBA" id="ARBA00022692"/>
    </source>
</evidence>
<keyword evidence="5 10" id="KW-0812">Transmembrane</keyword>
<evidence type="ECO:0000256" key="1">
    <source>
        <dbReference type="ARBA" id="ARBA00004651"/>
    </source>
</evidence>